<dbReference type="Proteomes" id="UP000886998">
    <property type="component" value="Unassembled WGS sequence"/>
</dbReference>
<protein>
    <submittedName>
        <fullName evidence="1">Uncharacterized protein</fullName>
    </submittedName>
</protein>
<organism evidence="1 2">
    <name type="scientific">Trichonephila inaurata madagascariensis</name>
    <dbReference type="NCBI Taxonomy" id="2747483"/>
    <lineage>
        <taxon>Eukaryota</taxon>
        <taxon>Metazoa</taxon>
        <taxon>Ecdysozoa</taxon>
        <taxon>Arthropoda</taxon>
        <taxon>Chelicerata</taxon>
        <taxon>Arachnida</taxon>
        <taxon>Araneae</taxon>
        <taxon>Araneomorphae</taxon>
        <taxon>Entelegynae</taxon>
        <taxon>Araneoidea</taxon>
        <taxon>Nephilidae</taxon>
        <taxon>Trichonephila</taxon>
        <taxon>Trichonephila inaurata</taxon>
    </lineage>
</organism>
<gene>
    <name evidence="1" type="ORF">TNIN_256981</name>
</gene>
<keyword evidence="2" id="KW-1185">Reference proteome</keyword>
<reference evidence="1" key="1">
    <citation type="submission" date="2020-08" db="EMBL/GenBank/DDBJ databases">
        <title>Multicomponent nature underlies the extraordinary mechanical properties of spider dragline silk.</title>
        <authorList>
            <person name="Kono N."/>
            <person name="Nakamura H."/>
            <person name="Mori M."/>
            <person name="Yoshida Y."/>
            <person name="Ohtoshi R."/>
            <person name="Malay A.D."/>
            <person name="Moran D.A.P."/>
            <person name="Tomita M."/>
            <person name="Numata K."/>
            <person name="Arakawa K."/>
        </authorList>
    </citation>
    <scope>NUCLEOTIDE SEQUENCE</scope>
</reference>
<sequence length="137" mass="15556">MNITPSPLNECFPKCRVRASFLPRDGEEREREKKGCTRFTSLPNSILRELKILLSLTFRGEFDRSRIPQNILRGRSGEEWLIPLLPWFVQECAKDWGVGGGGWSSLISAKNHIFGIVRDRFSLPCYCLAAGFNPRGA</sequence>
<name>A0A8X7BR57_9ARAC</name>
<dbReference type="AlphaFoldDB" id="A0A8X7BR57"/>
<evidence type="ECO:0000313" key="1">
    <source>
        <dbReference type="EMBL" id="GFY41671.1"/>
    </source>
</evidence>
<proteinExistence type="predicted"/>
<evidence type="ECO:0000313" key="2">
    <source>
        <dbReference type="Proteomes" id="UP000886998"/>
    </source>
</evidence>
<dbReference type="EMBL" id="BMAV01002626">
    <property type="protein sequence ID" value="GFY41671.1"/>
    <property type="molecule type" value="Genomic_DNA"/>
</dbReference>
<accession>A0A8X7BR57</accession>
<comment type="caution">
    <text evidence="1">The sequence shown here is derived from an EMBL/GenBank/DDBJ whole genome shotgun (WGS) entry which is preliminary data.</text>
</comment>